<dbReference type="RefSeq" id="WP_163667594.1">
    <property type="nucleotide sequence ID" value="NZ_AP022565.1"/>
</dbReference>
<dbReference type="KEGG" id="malv:MALV_44340"/>
<evidence type="ECO:0000313" key="1">
    <source>
        <dbReference type="EMBL" id="BBX29309.1"/>
    </source>
</evidence>
<accession>A0A6N4UXZ5</accession>
<sequence length="99" mass="10567">MPVDPTTVTSLQAGEVATVVPIVTTMAKAYTRGRGFTGAEPNTEIAAVIATASARLAANGTGLQSKRVDDVEYQFSLTSSFGWTLAERIVLDRYRVKAM</sequence>
<gene>
    <name evidence="1" type="ORF">MALV_44340</name>
</gene>
<protein>
    <submittedName>
        <fullName evidence="1">Uncharacterized protein</fullName>
    </submittedName>
</protein>
<dbReference type="Proteomes" id="UP000466906">
    <property type="component" value="Chromosome"/>
</dbReference>
<reference evidence="1 2" key="1">
    <citation type="journal article" date="2019" name="Emerg. Microbes Infect.">
        <title>Comprehensive subspecies identification of 175 nontuberculous mycobacteria species based on 7547 genomic profiles.</title>
        <authorList>
            <person name="Matsumoto Y."/>
            <person name="Kinjo T."/>
            <person name="Motooka D."/>
            <person name="Nabeya D."/>
            <person name="Jung N."/>
            <person name="Uechi K."/>
            <person name="Horii T."/>
            <person name="Iida T."/>
            <person name="Fujita J."/>
            <person name="Nakamura S."/>
        </authorList>
    </citation>
    <scope>NUCLEOTIDE SEQUENCE [LARGE SCALE GENOMIC DNA]</scope>
    <source>
        <strain evidence="1 2">JCM 12272</strain>
    </source>
</reference>
<evidence type="ECO:0000313" key="2">
    <source>
        <dbReference type="Proteomes" id="UP000466906"/>
    </source>
</evidence>
<proteinExistence type="predicted"/>
<name>A0A6N4UXZ5_9MYCO</name>
<organism evidence="1 2">
    <name type="scientific">Mycolicibacterium alvei</name>
    <dbReference type="NCBI Taxonomy" id="67081"/>
    <lineage>
        <taxon>Bacteria</taxon>
        <taxon>Bacillati</taxon>
        <taxon>Actinomycetota</taxon>
        <taxon>Actinomycetes</taxon>
        <taxon>Mycobacteriales</taxon>
        <taxon>Mycobacteriaceae</taxon>
        <taxon>Mycolicibacterium</taxon>
    </lineage>
</organism>
<dbReference type="EMBL" id="AP022565">
    <property type="protein sequence ID" value="BBX29309.1"/>
    <property type="molecule type" value="Genomic_DNA"/>
</dbReference>
<dbReference type="AlphaFoldDB" id="A0A6N4UXZ5"/>
<keyword evidence="2" id="KW-1185">Reference proteome</keyword>